<accession>A0ABY4YW41</accession>
<evidence type="ECO:0000256" key="5">
    <source>
        <dbReference type="SAM" id="MobiDB-lite"/>
    </source>
</evidence>
<feature type="region of interest" description="Disordered" evidence="5">
    <location>
        <begin position="381"/>
        <end position="409"/>
    </location>
</feature>
<dbReference type="PANTHER" id="PTHR30563">
    <property type="entry name" value="DNA RECOMBINATION PROTEIN RMUC"/>
    <property type="match status" value="1"/>
</dbReference>
<dbReference type="EMBL" id="CP099489">
    <property type="protein sequence ID" value="USQ80971.1"/>
    <property type="molecule type" value="Genomic_DNA"/>
</dbReference>
<evidence type="ECO:0000313" key="6">
    <source>
        <dbReference type="EMBL" id="USQ80971.1"/>
    </source>
</evidence>
<evidence type="ECO:0000256" key="2">
    <source>
        <dbReference type="ARBA" id="ARBA00009840"/>
    </source>
</evidence>
<keyword evidence="7" id="KW-1185">Reference proteome</keyword>
<name>A0ABY4YW41_9MICO</name>
<dbReference type="Pfam" id="PF02646">
    <property type="entry name" value="RmuC"/>
    <property type="match status" value="1"/>
</dbReference>
<gene>
    <name evidence="6" type="ORF">NF556_04800</name>
</gene>
<keyword evidence="3" id="KW-0175">Coiled coil</keyword>
<feature type="compositionally biased region" description="Polar residues" evidence="5">
    <location>
        <begin position="388"/>
        <end position="403"/>
    </location>
</feature>
<organism evidence="6 7">
    <name type="scientific">Ornithinimicrobium faecis</name>
    <dbReference type="NCBI Taxonomy" id="2934158"/>
    <lineage>
        <taxon>Bacteria</taxon>
        <taxon>Bacillati</taxon>
        <taxon>Actinomycetota</taxon>
        <taxon>Actinomycetes</taxon>
        <taxon>Micrococcales</taxon>
        <taxon>Ornithinimicrobiaceae</taxon>
        <taxon>Ornithinimicrobium</taxon>
    </lineage>
</organism>
<dbReference type="Proteomes" id="UP001056455">
    <property type="component" value="Chromosome"/>
</dbReference>
<proteinExistence type="inferred from homology"/>
<dbReference type="RefSeq" id="WP_252594355.1">
    <property type="nucleotide sequence ID" value="NZ_CP099489.1"/>
</dbReference>
<evidence type="ECO:0000256" key="1">
    <source>
        <dbReference type="ARBA" id="ARBA00003416"/>
    </source>
</evidence>
<evidence type="ECO:0000256" key="3">
    <source>
        <dbReference type="ARBA" id="ARBA00023054"/>
    </source>
</evidence>
<reference evidence="6" key="1">
    <citation type="submission" date="2022-06" db="EMBL/GenBank/DDBJ databases">
        <title>Ornithinimicrobium HY1793.</title>
        <authorList>
            <person name="Huang Y."/>
        </authorList>
    </citation>
    <scope>NUCLEOTIDE SEQUENCE</scope>
    <source>
        <strain evidence="6">HY1793</strain>
    </source>
</reference>
<evidence type="ECO:0000313" key="7">
    <source>
        <dbReference type="Proteomes" id="UP001056455"/>
    </source>
</evidence>
<comment type="function">
    <text evidence="1">Involved in DNA recombination.</text>
</comment>
<sequence length="409" mass="44146">MEISMVLIALAAAALGLLTGWLVARAAGSAVLARVRAERDLLGERLAARETLEDEDRQTAAELAPLRLALGRVESQVRELERDRQEQFGSVGERLGEVARQTAQLREQTAGLSGALNSSGVRGAWGESQLRRILEHSGMLARCDFDEQVSAVSQHDVTVRPDVVVRLPDEKVLVLDSKAPLSAFLRAQADGISAEERTGLLRQHARSMRGHVDALAGKAYWSAFSTTPEMVICFVPSDAVLAAALQAAPDLYDHAQSRKVVLASPATLLALLRALAFAWQQDTLADNARELVRLGTELHQRIGTLGKHVTAMGSSLRRSVETYNAMIGTLESRVMVTSRSLAEVGVTESAHPALEPLAATPRPLTAPELLADELAEVANTRDEIDPALTTSAATDEDLTYSSESWRKKA</sequence>
<evidence type="ECO:0000256" key="4">
    <source>
        <dbReference type="ARBA" id="ARBA00023172"/>
    </source>
</evidence>
<protein>
    <submittedName>
        <fullName evidence="6">DNA recombination protein RmuC</fullName>
    </submittedName>
</protein>
<comment type="similarity">
    <text evidence="2">Belongs to the RmuC family.</text>
</comment>
<keyword evidence="4" id="KW-0233">DNA recombination</keyword>
<dbReference type="PANTHER" id="PTHR30563:SF0">
    <property type="entry name" value="DNA RECOMBINATION PROTEIN RMUC"/>
    <property type="match status" value="1"/>
</dbReference>
<dbReference type="InterPro" id="IPR003798">
    <property type="entry name" value="DNA_recombination_RmuC"/>
</dbReference>